<reference evidence="2" key="1">
    <citation type="submission" date="2022-07" db="EMBL/GenBank/DDBJ databases">
        <title>Taxonomic analysis of Microcella humidisoli nov. sp., isolated from riverside soil.</title>
        <authorList>
            <person name="Molina K.M."/>
            <person name="Kim S.B."/>
        </authorList>
    </citation>
    <scope>NUCLEOTIDE SEQUENCE</scope>
    <source>
        <strain evidence="2">MMS21-STM10</strain>
    </source>
</reference>
<accession>A0ABY5FVZ0</accession>
<dbReference type="Pfam" id="PF14534">
    <property type="entry name" value="DUF4440"/>
    <property type="match status" value="1"/>
</dbReference>
<dbReference type="SUPFAM" id="SSF54427">
    <property type="entry name" value="NTF2-like"/>
    <property type="match status" value="1"/>
</dbReference>
<proteinExistence type="predicted"/>
<dbReference type="Gene3D" id="3.10.450.50">
    <property type="match status" value="1"/>
</dbReference>
<dbReference type="EMBL" id="CP101497">
    <property type="protein sequence ID" value="UTT62238.1"/>
    <property type="molecule type" value="Genomic_DNA"/>
</dbReference>
<name>A0ABY5FVZ0_9MICO</name>
<dbReference type="Proteomes" id="UP001060039">
    <property type="component" value="Chromosome"/>
</dbReference>
<sequence>MPTLDAHGRSIDEAETLLLNAMRVSDLEALDALIADELTFTLPDGTTIGKQDDLESHRTRATRFERLIELSRSSSEHDDGGTTETAVDAVIRWNGDRIEAALTYTRSWRIIDGRWQVVSGSARAS</sequence>
<dbReference type="RefSeq" id="WP_255159381.1">
    <property type="nucleotide sequence ID" value="NZ_CP101497.1"/>
</dbReference>
<evidence type="ECO:0000313" key="2">
    <source>
        <dbReference type="EMBL" id="UTT62238.1"/>
    </source>
</evidence>
<protein>
    <submittedName>
        <fullName evidence="2">Nuclear transport factor 2 family protein</fullName>
    </submittedName>
</protein>
<feature type="domain" description="DUF4440" evidence="1">
    <location>
        <begin position="11"/>
        <end position="117"/>
    </location>
</feature>
<dbReference type="InterPro" id="IPR032710">
    <property type="entry name" value="NTF2-like_dom_sf"/>
</dbReference>
<evidence type="ECO:0000313" key="3">
    <source>
        <dbReference type="Proteomes" id="UP001060039"/>
    </source>
</evidence>
<keyword evidence="3" id="KW-1185">Reference proteome</keyword>
<organism evidence="2 3">
    <name type="scientific">Microcella humidisoli</name>
    <dbReference type="NCBI Taxonomy" id="2963406"/>
    <lineage>
        <taxon>Bacteria</taxon>
        <taxon>Bacillati</taxon>
        <taxon>Actinomycetota</taxon>
        <taxon>Actinomycetes</taxon>
        <taxon>Micrococcales</taxon>
        <taxon>Microbacteriaceae</taxon>
        <taxon>Microcella</taxon>
    </lineage>
</organism>
<dbReference type="InterPro" id="IPR027843">
    <property type="entry name" value="DUF4440"/>
</dbReference>
<gene>
    <name evidence="2" type="ORF">NNL39_11315</name>
</gene>
<evidence type="ECO:0000259" key="1">
    <source>
        <dbReference type="Pfam" id="PF14534"/>
    </source>
</evidence>